<feature type="region of interest" description="Disordered" evidence="3">
    <location>
        <begin position="436"/>
        <end position="502"/>
    </location>
</feature>
<proteinExistence type="predicted"/>
<keyword evidence="2" id="KW-0539">Nucleus</keyword>
<feature type="region of interest" description="Disordered" evidence="3">
    <location>
        <begin position="86"/>
        <end position="116"/>
    </location>
</feature>
<dbReference type="PANTHER" id="PTHR16171:SF13">
    <property type="entry name" value="BASIC IMMUNOGLOBULIN-LIKE VARIABLE MOTIF-CONTAINING PROTEIN"/>
    <property type="match status" value="1"/>
</dbReference>
<reference evidence="5" key="1">
    <citation type="journal article" date="2014" name="Science">
        <title>Nonhuman genetics. Genomic basis for the convergent evolution of electric organs.</title>
        <authorList>
            <person name="Gallant J.R."/>
            <person name="Traeger L.L."/>
            <person name="Volkening J.D."/>
            <person name="Moffett H."/>
            <person name="Chen P.H."/>
            <person name="Novina C.D."/>
            <person name="Phillips G.N.Jr."/>
            <person name="Anand R."/>
            <person name="Wells G.B."/>
            <person name="Pinch M."/>
            <person name="Guth R."/>
            <person name="Unguez G.A."/>
            <person name="Albert J.S."/>
            <person name="Zakon H.H."/>
            <person name="Samanta M.P."/>
            <person name="Sussman M.R."/>
        </authorList>
    </citation>
    <scope>NUCLEOTIDE SEQUENCE [LARGE SCALE GENOMIC DNA]</scope>
</reference>
<dbReference type="AlphaFoldDB" id="A0A4W4G6U6"/>
<accession>A0A4W4G6U6</accession>
<reference evidence="4" key="5">
    <citation type="submission" date="2025-09" db="UniProtKB">
        <authorList>
            <consortium name="Ensembl"/>
        </authorList>
    </citation>
    <scope>IDENTIFICATION</scope>
</reference>
<feature type="compositionally biased region" description="Polar residues" evidence="3">
    <location>
        <begin position="90"/>
        <end position="111"/>
    </location>
</feature>
<sequence length="502" mass="56459">MPNTAESEGGNVSGASDPVAPLRASARDDERGLLSPFTRNALRARRASSAELQLPWTCPVTHSREKFYTVCSDYALLNQARPIAAPRDAAQTSSDNGASLTQSDSPATSRCQPGRIHTLSGEDCDMEEVLSTNTKPVLAWEIDTTDFDAVLTRKTRTSNLKKFASKKIKSSERPSRNVLDLPPQASLEEIKQRKVLDLRRWYCISRPQYKTSCGISSLVSCWNFLYSTLGPSTHVQEEALHILGFQPPFEDIKFGPFTGNATLMRWFRQINDHFRVRGCSYILYKPHGKHKTAGETAEGALLKLTQGLRDESMAYIYHCQNHYFCPVGFEATPLKAAKAYRAPLPLNEMEHWILIGEPSRKHPAIHCKKWADIVTDLNTQNPEYLDIRHTERGIQFRKTKKVGGNLHCLMAFQRVNWQKLGPWALNLENLRNDLHQQGAEHRSHDSSGEGLDDRASKHLGRQGRSHSTGNQKSEQAWNVSPILRNTDTKSSPDSDLDEDITD</sequence>
<reference evidence="4" key="4">
    <citation type="submission" date="2025-08" db="UniProtKB">
        <authorList>
            <consortium name="Ensembl"/>
        </authorList>
    </citation>
    <scope>IDENTIFICATION</scope>
</reference>
<keyword evidence="5" id="KW-1185">Reference proteome</keyword>
<dbReference type="GeneTree" id="ENSGT00510000048601"/>
<dbReference type="PANTHER" id="PTHR16171">
    <property type="entry name" value="DNA REPAIR PROTEIN COMPLEMENTING XP-G CELLS-RELATED"/>
    <property type="match status" value="1"/>
</dbReference>
<evidence type="ECO:0008006" key="6">
    <source>
        <dbReference type="Google" id="ProtNLM"/>
    </source>
</evidence>
<evidence type="ECO:0000256" key="1">
    <source>
        <dbReference type="ARBA" id="ARBA00004123"/>
    </source>
</evidence>
<dbReference type="GO" id="GO:0003697">
    <property type="term" value="F:single-stranded DNA binding"/>
    <property type="evidence" value="ECO:0007669"/>
    <property type="project" value="TreeGrafter"/>
</dbReference>
<reference evidence="5" key="2">
    <citation type="journal article" date="2017" name="Sci. Adv.">
        <title>A tail of two voltages: Proteomic comparison of the three electric organs of the electric eel.</title>
        <authorList>
            <person name="Traeger L.L."/>
            <person name="Sabat G."/>
            <person name="Barrett-Wilt G.A."/>
            <person name="Wells G.B."/>
            <person name="Sussman M.R."/>
        </authorList>
    </citation>
    <scope>NUCLEOTIDE SEQUENCE [LARGE SCALE GENOMIC DNA]</scope>
</reference>
<feature type="compositionally biased region" description="Basic and acidic residues" evidence="3">
    <location>
        <begin position="436"/>
        <end position="456"/>
    </location>
</feature>
<dbReference type="Proteomes" id="UP000314983">
    <property type="component" value="Chromosome 3"/>
</dbReference>
<evidence type="ECO:0000313" key="4">
    <source>
        <dbReference type="Ensembl" id="ENSEEEP00000033220.2"/>
    </source>
</evidence>
<organism evidence="4 5">
    <name type="scientific">Electrophorus electricus</name>
    <name type="common">Electric eel</name>
    <name type="synonym">Gymnotus electricus</name>
    <dbReference type="NCBI Taxonomy" id="8005"/>
    <lineage>
        <taxon>Eukaryota</taxon>
        <taxon>Metazoa</taxon>
        <taxon>Chordata</taxon>
        <taxon>Craniata</taxon>
        <taxon>Vertebrata</taxon>
        <taxon>Euteleostomi</taxon>
        <taxon>Actinopterygii</taxon>
        <taxon>Neopterygii</taxon>
        <taxon>Teleostei</taxon>
        <taxon>Ostariophysi</taxon>
        <taxon>Gymnotiformes</taxon>
        <taxon>Gymnotoidei</taxon>
        <taxon>Gymnotidae</taxon>
        <taxon>Electrophorus</taxon>
    </lineage>
</organism>
<gene>
    <name evidence="4" type="primary">LOC113579545</name>
</gene>
<feature type="compositionally biased region" description="Polar residues" evidence="3">
    <location>
        <begin position="465"/>
        <end position="485"/>
    </location>
</feature>
<name>A0A4W4G6U6_ELEEL</name>
<feature type="region of interest" description="Disordered" evidence="3">
    <location>
        <begin position="1"/>
        <end position="31"/>
    </location>
</feature>
<reference evidence="4" key="3">
    <citation type="submission" date="2020-05" db="EMBL/GenBank/DDBJ databases">
        <title>Electrophorus electricus (electric eel) genome, fEleEle1, primary haplotype.</title>
        <authorList>
            <person name="Myers G."/>
            <person name="Meyer A."/>
            <person name="Fedrigo O."/>
            <person name="Formenti G."/>
            <person name="Rhie A."/>
            <person name="Tracey A."/>
            <person name="Sims Y."/>
            <person name="Jarvis E.D."/>
        </authorList>
    </citation>
    <scope>NUCLEOTIDE SEQUENCE [LARGE SCALE GENOMIC DNA]</scope>
</reference>
<dbReference type="Ensembl" id="ENSEEET00000033614.2">
    <property type="protein sequence ID" value="ENSEEEP00000033220.2"/>
    <property type="gene ID" value="ENSEEEG00000015792.2"/>
</dbReference>
<dbReference type="STRING" id="8005.ENSEEEP00000033220"/>
<dbReference type="OMA" id="HCLMAFQ"/>
<evidence type="ECO:0000256" key="2">
    <source>
        <dbReference type="ARBA" id="ARBA00023242"/>
    </source>
</evidence>
<evidence type="ECO:0000256" key="3">
    <source>
        <dbReference type="SAM" id="MobiDB-lite"/>
    </source>
</evidence>
<comment type="subcellular location">
    <subcellularLocation>
        <location evidence="1">Nucleus</location>
    </subcellularLocation>
</comment>
<dbReference type="GO" id="GO:0004520">
    <property type="term" value="F:DNA endonuclease activity"/>
    <property type="evidence" value="ECO:0007669"/>
    <property type="project" value="TreeGrafter"/>
</dbReference>
<protein>
    <recommendedName>
        <fullName evidence="6">Basic immunoglobulin-like variable motif-containing protein</fullName>
    </recommendedName>
</protein>
<evidence type="ECO:0000313" key="5">
    <source>
        <dbReference type="Proteomes" id="UP000314983"/>
    </source>
</evidence>
<dbReference type="GO" id="GO:0005634">
    <property type="term" value="C:nucleus"/>
    <property type="evidence" value="ECO:0007669"/>
    <property type="project" value="UniProtKB-SubCell"/>
</dbReference>